<protein>
    <submittedName>
        <fullName evidence="1">Uncharacterized protein</fullName>
    </submittedName>
</protein>
<proteinExistence type="predicted"/>
<evidence type="ECO:0000313" key="2">
    <source>
        <dbReference type="Proteomes" id="UP000838748"/>
    </source>
</evidence>
<dbReference type="RefSeq" id="WP_237359908.1">
    <property type="nucleotide sequence ID" value="NZ_CAKLDM010000001.1"/>
</dbReference>
<name>A0ABN8E0H3_9VIBR</name>
<comment type="caution">
    <text evidence="1">The sequence shown here is derived from an EMBL/GenBank/DDBJ whole genome shotgun (WGS) entry which is preliminary data.</text>
</comment>
<gene>
    <name evidence="1" type="ORF">VMF7928_00513</name>
</gene>
<dbReference type="Proteomes" id="UP000838748">
    <property type="component" value="Unassembled WGS sequence"/>
</dbReference>
<organism evidence="1 2">
    <name type="scientific">Vibrio marisflavi CECT 7928</name>
    <dbReference type="NCBI Taxonomy" id="634439"/>
    <lineage>
        <taxon>Bacteria</taxon>
        <taxon>Pseudomonadati</taxon>
        <taxon>Pseudomonadota</taxon>
        <taxon>Gammaproteobacteria</taxon>
        <taxon>Vibrionales</taxon>
        <taxon>Vibrionaceae</taxon>
        <taxon>Vibrio</taxon>
    </lineage>
</organism>
<dbReference type="EMBL" id="CAKLDM010000001">
    <property type="protein sequence ID" value="CAH0536560.1"/>
    <property type="molecule type" value="Genomic_DNA"/>
</dbReference>
<sequence length="109" mass="12570">MKLTFSDLDLPSLYSFIGWCKQQDNVEAVFFELKGWYLIAHTLPDSRLIQGKASQQKKTFFQSLKPSLDSPQVVMSHCVSISEKQVEDIVILLLKNLNEELYYNNLVVN</sequence>
<accession>A0ABN8E0H3</accession>
<keyword evidence="2" id="KW-1185">Reference proteome</keyword>
<reference evidence="1" key="1">
    <citation type="submission" date="2021-11" db="EMBL/GenBank/DDBJ databases">
        <authorList>
            <person name="Rodrigo-Torres L."/>
            <person name="Arahal R. D."/>
            <person name="Lucena T."/>
        </authorList>
    </citation>
    <scope>NUCLEOTIDE SEQUENCE</scope>
    <source>
        <strain evidence="1">CECT 7928</strain>
    </source>
</reference>
<evidence type="ECO:0000313" key="1">
    <source>
        <dbReference type="EMBL" id="CAH0536560.1"/>
    </source>
</evidence>